<comment type="caution">
    <text evidence="2">The sequence shown here is derived from an EMBL/GenBank/DDBJ whole genome shotgun (WGS) entry which is preliminary data.</text>
</comment>
<dbReference type="Gene3D" id="3.40.630.30">
    <property type="match status" value="1"/>
</dbReference>
<accession>A0A1F5EHD3</accession>
<dbReference type="Pfam" id="PF00583">
    <property type="entry name" value="Acetyltransf_1"/>
    <property type="match status" value="1"/>
</dbReference>
<dbReference type="EMBL" id="MFAE01000014">
    <property type="protein sequence ID" value="OGD66793.1"/>
    <property type="molecule type" value="Genomic_DNA"/>
</dbReference>
<feature type="domain" description="N-acetyltransferase" evidence="1">
    <location>
        <begin position="80"/>
        <end position="130"/>
    </location>
</feature>
<evidence type="ECO:0000313" key="2">
    <source>
        <dbReference type="EMBL" id="OGD66793.1"/>
    </source>
</evidence>
<organism evidence="2 3">
    <name type="scientific">Candidatus Campbellbacteria bacterium RIFOXYC2_FULL_35_25</name>
    <dbReference type="NCBI Taxonomy" id="1797582"/>
    <lineage>
        <taxon>Bacteria</taxon>
        <taxon>Candidatus Campbelliibacteriota</taxon>
    </lineage>
</organism>
<proteinExistence type="predicted"/>
<protein>
    <recommendedName>
        <fullName evidence="1">N-acetyltransferase domain-containing protein</fullName>
    </recommendedName>
</protein>
<dbReference type="InterPro" id="IPR016181">
    <property type="entry name" value="Acyl_CoA_acyltransferase"/>
</dbReference>
<dbReference type="SUPFAM" id="SSF55729">
    <property type="entry name" value="Acyl-CoA N-acyltransferases (Nat)"/>
    <property type="match status" value="1"/>
</dbReference>
<evidence type="ECO:0000259" key="1">
    <source>
        <dbReference type="Pfam" id="PF00583"/>
    </source>
</evidence>
<dbReference type="GO" id="GO:0016747">
    <property type="term" value="F:acyltransferase activity, transferring groups other than amino-acyl groups"/>
    <property type="evidence" value="ECO:0007669"/>
    <property type="project" value="InterPro"/>
</dbReference>
<dbReference type="AlphaFoldDB" id="A0A1F5EHD3"/>
<dbReference type="CDD" id="cd04301">
    <property type="entry name" value="NAT_SF"/>
    <property type="match status" value="1"/>
</dbReference>
<dbReference type="Proteomes" id="UP000179003">
    <property type="component" value="Unassembled WGS sequence"/>
</dbReference>
<dbReference type="STRING" id="1797582.A2442_01560"/>
<reference evidence="2 3" key="1">
    <citation type="journal article" date="2016" name="Nat. Commun.">
        <title>Thousands of microbial genomes shed light on interconnected biogeochemical processes in an aquifer system.</title>
        <authorList>
            <person name="Anantharaman K."/>
            <person name="Brown C.T."/>
            <person name="Hug L.A."/>
            <person name="Sharon I."/>
            <person name="Castelle C.J."/>
            <person name="Probst A.J."/>
            <person name="Thomas B.C."/>
            <person name="Singh A."/>
            <person name="Wilkins M.J."/>
            <person name="Karaoz U."/>
            <person name="Brodie E.L."/>
            <person name="Williams K.H."/>
            <person name="Hubbard S.S."/>
            <person name="Banfield J.F."/>
        </authorList>
    </citation>
    <scope>NUCLEOTIDE SEQUENCE [LARGE SCALE GENOMIC DNA]</scope>
</reference>
<name>A0A1F5EHD3_9BACT</name>
<dbReference type="InterPro" id="IPR000182">
    <property type="entry name" value="GNAT_dom"/>
</dbReference>
<gene>
    <name evidence="2" type="ORF">A2442_01560</name>
</gene>
<sequence length="240" mass="27255">MVKTKEVRIVRIQKVPWQWPQRRKGQINISILDDPQKQLSLYEGFFDQVVEQADDVVSRSFGSCLKGCDSTREHLLNVDLIAIAYSDKILGFVSAKIFKPHNLLYIHGVVVDPSVKGKGVCRFLIDSLIKKEGVDWLSFTTQNPVMFKVLNSFCGEEVYPSPNSSAPSSLEGLAKNIIQGREGTFDAQTFVVSNLYQECLYDSIPSVTDQDLHQWFNDSLCIDELRKSNHGFLFFGKIYH</sequence>
<evidence type="ECO:0000313" key="3">
    <source>
        <dbReference type="Proteomes" id="UP000179003"/>
    </source>
</evidence>